<dbReference type="InterPro" id="IPR025313">
    <property type="entry name" value="SPB4-like_CTE"/>
</dbReference>
<proteinExistence type="predicted"/>
<dbReference type="GO" id="GO:0004386">
    <property type="term" value="F:helicase activity"/>
    <property type="evidence" value="ECO:0007669"/>
    <property type="project" value="UniProtKB-KW"/>
</dbReference>
<sequence>MAAAGECPYGCVFCWIIMDDMQNRQTVLFLLHKLQRLKNLLNCHLRKMKKVKNKHVYVGVDDDKSKTVMISMENRSNRSELLHSLAFARQERASYCALMWLPVDLIFLTWIISCNMTLQMNQRITLTKLVVPHVAAKVTLTKYEFNQKNVPNLQSQLENIVGENYFLNQSAKEAYRSCVLAYDSHSMKDIFNAHQLDLQVNVFQSFH</sequence>
<dbReference type="InParanoid" id="A0A1D6Q5S0"/>
<organism evidence="4">
    <name type="scientific">Zea mays</name>
    <name type="common">Maize</name>
    <dbReference type="NCBI Taxonomy" id="4577"/>
    <lineage>
        <taxon>Eukaryota</taxon>
        <taxon>Viridiplantae</taxon>
        <taxon>Streptophyta</taxon>
        <taxon>Embryophyta</taxon>
        <taxon>Tracheophyta</taxon>
        <taxon>Spermatophyta</taxon>
        <taxon>Magnoliopsida</taxon>
        <taxon>Liliopsida</taxon>
        <taxon>Poales</taxon>
        <taxon>Poaceae</taxon>
        <taxon>PACMAD clade</taxon>
        <taxon>Panicoideae</taxon>
        <taxon>Andropogonodae</taxon>
        <taxon>Andropogoneae</taxon>
        <taxon>Tripsacinae</taxon>
        <taxon>Zea</taxon>
    </lineage>
</organism>
<keyword evidence="1" id="KW-0378">Hydrolase</keyword>
<name>A0A1D6Q5S0_MAIZE</name>
<gene>
    <name evidence="4" type="ORF">ZEAMMB73_Zm00001d051240</name>
</gene>
<dbReference type="SMART" id="SM01178">
    <property type="entry name" value="DUF4217"/>
    <property type="match status" value="1"/>
</dbReference>
<reference evidence="4" key="1">
    <citation type="submission" date="2015-12" db="EMBL/GenBank/DDBJ databases">
        <title>Update maize B73 reference genome by single molecule sequencing technologies.</title>
        <authorList>
            <consortium name="Maize Genome Sequencing Project"/>
            <person name="Ware D."/>
        </authorList>
    </citation>
    <scope>NUCLEOTIDE SEQUENCE</scope>
    <source>
        <tissue evidence="4">Seedling</tissue>
    </source>
</reference>
<evidence type="ECO:0000256" key="1">
    <source>
        <dbReference type="ARBA" id="ARBA00022801"/>
    </source>
</evidence>
<keyword evidence="2" id="KW-0547">Nucleotide-binding</keyword>
<keyword evidence="2" id="KW-0347">Helicase</keyword>
<evidence type="ECO:0000259" key="3">
    <source>
        <dbReference type="SMART" id="SM01178"/>
    </source>
</evidence>
<feature type="domain" description="ATP-dependent rRNA helicase SPB4-like C-terminal extension" evidence="3">
    <location>
        <begin position="152"/>
        <end position="202"/>
    </location>
</feature>
<dbReference type="Pfam" id="PF13959">
    <property type="entry name" value="CTE_SPB4"/>
    <property type="match status" value="1"/>
</dbReference>
<accession>A0A1D6Q5S0</accession>
<keyword evidence="2" id="KW-0067">ATP-binding</keyword>
<evidence type="ECO:0000313" key="4">
    <source>
        <dbReference type="EMBL" id="AQK53874.1"/>
    </source>
</evidence>
<dbReference type="STRING" id="4577.A0A1D6Q5S0"/>
<protein>
    <recommendedName>
        <fullName evidence="3">ATP-dependent rRNA helicase SPB4-like C-terminal extension domain-containing protein</fullName>
    </recommendedName>
</protein>
<dbReference type="GO" id="GO:0016787">
    <property type="term" value="F:hydrolase activity"/>
    <property type="evidence" value="ECO:0007669"/>
    <property type="project" value="UniProtKB-KW"/>
</dbReference>
<dbReference type="AlphaFoldDB" id="A0A1D6Q5S0"/>
<dbReference type="EMBL" id="CM000780">
    <property type="protein sequence ID" value="AQK53874.1"/>
    <property type="molecule type" value="Genomic_DNA"/>
</dbReference>
<evidence type="ECO:0000256" key="2">
    <source>
        <dbReference type="ARBA" id="ARBA00022806"/>
    </source>
</evidence>